<gene>
    <name evidence="3" type="ORF">ADFLV_0157</name>
</gene>
<evidence type="ECO:0000313" key="4">
    <source>
        <dbReference type="Proteomes" id="UP000503313"/>
    </source>
</evidence>
<name>A0AAE7BB33_9BACT</name>
<proteinExistence type="predicted"/>
<dbReference type="EMBL" id="CP053835">
    <property type="protein sequence ID" value="QKF76225.1"/>
    <property type="molecule type" value="Genomic_DNA"/>
</dbReference>
<feature type="domain" description="Isochorismatase-like" evidence="2">
    <location>
        <begin position="9"/>
        <end position="195"/>
    </location>
</feature>
<dbReference type="InterPro" id="IPR000868">
    <property type="entry name" value="Isochorismatase-like_dom"/>
</dbReference>
<evidence type="ECO:0000259" key="2">
    <source>
        <dbReference type="Pfam" id="PF00857"/>
    </source>
</evidence>
<dbReference type="GO" id="GO:0016787">
    <property type="term" value="F:hydrolase activity"/>
    <property type="evidence" value="ECO:0007669"/>
    <property type="project" value="UniProtKB-KW"/>
</dbReference>
<dbReference type="KEGG" id="adz:ADFLV_0157"/>
<dbReference type="PANTHER" id="PTHR43540">
    <property type="entry name" value="PEROXYUREIDOACRYLATE/UREIDOACRYLATE AMIDOHYDROLASE-RELATED"/>
    <property type="match status" value="1"/>
</dbReference>
<dbReference type="InterPro" id="IPR036380">
    <property type="entry name" value="Isochorismatase-like_sf"/>
</dbReference>
<dbReference type="RefSeq" id="WP_228712399.1">
    <property type="nucleotide sequence ID" value="NZ_CP053835.1"/>
</dbReference>
<keyword evidence="1" id="KW-0378">Hydrolase</keyword>
<dbReference type="AlphaFoldDB" id="A0AAE7BB33"/>
<dbReference type="SUPFAM" id="SSF52499">
    <property type="entry name" value="Isochorismatase-like hydrolases"/>
    <property type="match status" value="1"/>
</dbReference>
<keyword evidence="4" id="KW-1185">Reference proteome</keyword>
<dbReference type="Proteomes" id="UP000503313">
    <property type="component" value="Chromosome"/>
</dbReference>
<reference evidence="3 4" key="1">
    <citation type="submission" date="2020-05" db="EMBL/GenBank/DDBJ databases">
        <title>Complete genome sequencing of Campylobacter and Arcobacter type strains.</title>
        <authorList>
            <person name="Miller W.G."/>
            <person name="Yee E."/>
        </authorList>
    </citation>
    <scope>NUCLEOTIDE SEQUENCE [LARGE SCALE GENOMIC DNA]</scope>
    <source>
        <strain evidence="3 4">LMG 25694</strain>
    </source>
</reference>
<dbReference type="Gene3D" id="3.40.50.850">
    <property type="entry name" value="Isochorismatase-like"/>
    <property type="match status" value="1"/>
</dbReference>
<sequence length="201" mass="23173">MKEIDVKDSALVLIEYQNEWLDENSKLYKLMKDKKQFLDSINNSKKVLEYARKIGMKVIHVPFIVSNDYKEFGNNAKYGLRAVIPNVKTWQGKNKDFHSDFIPKEDEFIVSGRIGASAFSSSNLDVILRNNDIKTLFFIGYATNVCVESSFREAHDKGYNAIVIDDATSSFTQEEKEYFLKYIVHHFGATISTKEFLTLKE</sequence>
<dbReference type="CDD" id="cd00431">
    <property type="entry name" value="cysteine_hydrolases"/>
    <property type="match status" value="1"/>
</dbReference>
<protein>
    <submittedName>
        <fullName evidence="3">Isochorismatase</fullName>
    </submittedName>
</protein>
<organism evidence="3 4">
    <name type="scientific">Arcobacter defluvii</name>
    <dbReference type="NCBI Taxonomy" id="873191"/>
    <lineage>
        <taxon>Bacteria</taxon>
        <taxon>Pseudomonadati</taxon>
        <taxon>Campylobacterota</taxon>
        <taxon>Epsilonproteobacteria</taxon>
        <taxon>Campylobacterales</taxon>
        <taxon>Arcobacteraceae</taxon>
        <taxon>Arcobacter</taxon>
    </lineage>
</organism>
<evidence type="ECO:0000256" key="1">
    <source>
        <dbReference type="ARBA" id="ARBA00022801"/>
    </source>
</evidence>
<dbReference type="Pfam" id="PF00857">
    <property type="entry name" value="Isochorismatase"/>
    <property type="match status" value="1"/>
</dbReference>
<evidence type="ECO:0000313" key="3">
    <source>
        <dbReference type="EMBL" id="QKF76225.1"/>
    </source>
</evidence>
<dbReference type="InterPro" id="IPR050272">
    <property type="entry name" value="Isochorismatase-like_hydrls"/>
</dbReference>
<dbReference type="PANTHER" id="PTHR43540:SF16">
    <property type="entry name" value="ISOCHORISMATASE-LIKE DOMAIN-CONTAINING PROTEIN"/>
    <property type="match status" value="1"/>
</dbReference>
<accession>A0AAE7BB33</accession>